<organism evidence="2 3">
    <name type="scientific">Knoellia remsis</name>
    <dbReference type="NCBI Taxonomy" id="407159"/>
    <lineage>
        <taxon>Bacteria</taxon>
        <taxon>Bacillati</taxon>
        <taxon>Actinomycetota</taxon>
        <taxon>Actinomycetes</taxon>
        <taxon>Micrococcales</taxon>
        <taxon>Intrasporangiaceae</taxon>
        <taxon>Knoellia</taxon>
    </lineage>
</organism>
<keyword evidence="3" id="KW-1185">Reference proteome</keyword>
<dbReference type="Proteomes" id="UP000237822">
    <property type="component" value="Unassembled WGS sequence"/>
</dbReference>
<evidence type="ECO:0000256" key="1">
    <source>
        <dbReference type="SAM" id="SignalP"/>
    </source>
</evidence>
<dbReference type="AlphaFoldDB" id="A0A2T0U0H1"/>
<comment type="caution">
    <text evidence="2">The sequence shown here is derived from an EMBL/GenBank/DDBJ whole genome shotgun (WGS) entry which is preliminary data.</text>
</comment>
<evidence type="ECO:0000313" key="2">
    <source>
        <dbReference type="EMBL" id="PRY51414.1"/>
    </source>
</evidence>
<accession>A0A2T0U0H1</accession>
<protein>
    <submittedName>
        <fullName evidence="2">Uncharacterized protein</fullName>
    </submittedName>
</protein>
<sequence length="291" mass="29892">MISRSTVRRLAVSALAVGGTAGLFAAASGPAVAAGTLPPNLAKYANCPISDPTVASCVYIETSSAQLKVGKFDLRTNDPIKLEFGLKNPPPTYEDVAVAPNNGHKVMTAPPIEVPGGIFGVPGAGVGPLAAYVTPELTEVPRVNTNNLVNQEGVALGLKVKAKVHNPFTDVLSIFGPGCYIGSNTWPIPLDLTTGTTNPPLPNKPISGAYNPGTPEGWGIKFDDVRAVDNTFAAPGASGCGTPFGWMNPIVNGIAGVPSKAGTNTAVLVADISITDANEVREPLGLDPVYQ</sequence>
<feature type="signal peptide" evidence="1">
    <location>
        <begin position="1"/>
        <end position="33"/>
    </location>
</feature>
<name>A0A2T0U0H1_9MICO</name>
<dbReference type="OrthoDB" id="4461339at2"/>
<keyword evidence="1" id="KW-0732">Signal</keyword>
<gene>
    <name evidence="2" type="ORF">BCF74_13629</name>
</gene>
<dbReference type="EMBL" id="PVTI01000036">
    <property type="protein sequence ID" value="PRY51414.1"/>
    <property type="molecule type" value="Genomic_DNA"/>
</dbReference>
<reference evidence="2 3" key="1">
    <citation type="submission" date="2018-03" db="EMBL/GenBank/DDBJ databases">
        <title>Genomic Encyclopedia of Archaeal and Bacterial Type Strains, Phase II (KMG-II): from individual species to whole genera.</title>
        <authorList>
            <person name="Goeker M."/>
        </authorList>
    </citation>
    <scope>NUCLEOTIDE SEQUENCE [LARGE SCALE GENOMIC DNA]</scope>
    <source>
        <strain evidence="2 3">ATCC BAA-1496</strain>
    </source>
</reference>
<dbReference type="RefSeq" id="WP_146133013.1">
    <property type="nucleotide sequence ID" value="NZ_PVTI01000036.1"/>
</dbReference>
<feature type="chain" id="PRO_5015555824" evidence="1">
    <location>
        <begin position="34"/>
        <end position="291"/>
    </location>
</feature>
<proteinExistence type="predicted"/>
<evidence type="ECO:0000313" key="3">
    <source>
        <dbReference type="Proteomes" id="UP000237822"/>
    </source>
</evidence>